<evidence type="ECO:0000256" key="1">
    <source>
        <dbReference type="ARBA" id="ARBA00004304"/>
    </source>
</evidence>
<protein>
    <recommendedName>
        <fullName evidence="8">Mitochondrial import inner membrane translocase subunit Tim21</fullName>
    </recommendedName>
</protein>
<keyword evidence="4" id="KW-0809">Transit peptide</keyword>
<dbReference type="PANTHER" id="PTHR13032">
    <property type="entry name" value="MITOCHONDRIAL IMPORT INNER MEMBRANE TRANSLOCASE SUBUNIT TIM21"/>
    <property type="match status" value="1"/>
</dbReference>
<reference evidence="10 11" key="1">
    <citation type="journal article" date="2007" name="Nature">
        <title>Evolution of genes and genomes on the Drosophila phylogeny.</title>
        <authorList>
            <consortium name="Drosophila 12 Genomes Consortium"/>
            <person name="Clark A.G."/>
            <person name="Eisen M.B."/>
            <person name="Smith D.R."/>
            <person name="Bergman C.M."/>
            <person name="Oliver B."/>
            <person name="Markow T.A."/>
            <person name="Kaufman T.C."/>
            <person name="Kellis M."/>
            <person name="Gelbart W."/>
            <person name="Iyer V.N."/>
            <person name="Pollard D.A."/>
            <person name="Sackton T.B."/>
            <person name="Larracuente A.M."/>
            <person name="Singh N.D."/>
            <person name="Abad J.P."/>
            <person name="Abt D.N."/>
            <person name="Adryan B."/>
            <person name="Aguade M."/>
            <person name="Akashi H."/>
            <person name="Anderson W.W."/>
            <person name="Aquadro C.F."/>
            <person name="Ardell D.H."/>
            <person name="Arguello R."/>
            <person name="Artieri C.G."/>
            <person name="Barbash D.A."/>
            <person name="Barker D."/>
            <person name="Barsanti P."/>
            <person name="Batterham P."/>
            <person name="Batzoglou S."/>
            <person name="Begun D."/>
            <person name="Bhutkar A."/>
            <person name="Blanco E."/>
            <person name="Bosak S.A."/>
            <person name="Bradley R.K."/>
            <person name="Brand A.D."/>
            <person name="Brent M.R."/>
            <person name="Brooks A.N."/>
            <person name="Brown R.H."/>
            <person name="Butlin R.K."/>
            <person name="Caggese C."/>
            <person name="Calvi B.R."/>
            <person name="Bernardo de Carvalho A."/>
            <person name="Caspi A."/>
            <person name="Castrezana S."/>
            <person name="Celniker S.E."/>
            <person name="Chang J.L."/>
            <person name="Chapple C."/>
            <person name="Chatterji S."/>
            <person name="Chinwalla A."/>
            <person name="Civetta A."/>
            <person name="Clifton S.W."/>
            <person name="Comeron J.M."/>
            <person name="Costello J.C."/>
            <person name="Coyne J.A."/>
            <person name="Daub J."/>
            <person name="David R.G."/>
            <person name="Delcher A.L."/>
            <person name="Delehaunty K."/>
            <person name="Do C.B."/>
            <person name="Ebling H."/>
            <person name="Edwards K."/>
            <person name="Eickbush T."/>
            <person name="Evans J.D."/>
            <person name="Filipski A."/>
            <person name="Findeiss S."/>
            <person name="Freyhult E."/>
            <person name="Fulton L."/>
            <person name="Fulton R."/>
            <person name="Garcia A.C."/>
            <person name="Gardiner A."/>
            <person name="Garfield D.A."/>
            <person name="Garvin B.E."/>
            <person name="Gibson G."/>
            <person name="Gilbert D."/>
            <person name="Gnerre S."/>
            <person name="Godfrey J."/>
            <person name="Good R."/>
            <person name="Gotea V."/>
            <person name="Gravely B."/>
            <person name="Greenberg A.J."/>
            <person name="Griffiths-Jones S."/>
            <person name="Gross S."/>
            <person name="Guigo R."/>
            <person name="Gustafson E.A."/>
            <person name="Haerty W."/>
            <person name="Hahn M.W."/>
            <person name="Halligan D.L."/>
            <person name="Halpern A.L."/>
            <person name="Halter G.M."/>
            <person name="Han M.V."/>
            <person name="Heger A."/>
            <person name="Hillier L."/>
            <person name="Hinrichs A.S."/>
            <person name="Holmes I."/>
            <person name="Hoskins R.A."/>
            <person name="Hubisz M.J."/>
            <person name="Hultmark D."/>
            <person name="Huntley M.A."/>
            <person name="Jaffe D.B."/>
            <person name="Jagadeeshan S."/>
            <person name="Jeck W.R."/>
            <person name="Johnson J."/>
            <person name="Jones C.D."/>
            <person name="Jordan W.C."/>
            <person name="Karpen G.H."/>
            <person name="Kataoka E."/>
            <person name="Keightley P.D."/>
            <person name="Kheradpour P."/>
            <person name="Kirkness E.F."/>
            <person name="Koerich L.B."/>
            <person name="Kristiansen K."/>
            <person name="Kudrna D."/>
            <person name="Kulathinal R.J."/>
            <person name="Kumar S."/>
            <person name="Kwok R."/>
            <person name="Lander E."/>
            <person name="Langley C.H."/>
            <person name="Lapoint R."/>
            <person name="Lazzaro B.P."/>
            <person name="Lee S.J."/>
            <person name="Levesque L."/>
            <person name="Li R."/>
            <person name="Lin C.F."/>
            <person name="Lin M.F."/>
            <person name="Lindblad-Toh K."/>
            <person name="Llopart A."/>
            <person name="Long M."/>
            <person name="Low L."/>
            <person name="Lozovsky E."/>
            <person name="Lu J."/>
            <person name="Luo M."/>
            <person name="Machado C.A."/>
            <person name="Makalowski W."/>
            <person name="Marzo M."/>
            <person name="Matsuda M."/>
            <person name="Matzkin L."/>
            <person name="McAllister B."/>
            <person name="McBride C.S."/>
            <person name="McKernan B."/>
            <person name="McKernan K."/>
            <person name="Mendez-Lago M."/>
            <person name="Minx P."/>
            <person name="Mollenhauer M.U."/>
            <person name="Montooth K."/>
            <person name="Mount S.M."/>
            <person name="Mu X."/>
            <person name="Myers E."/>
            <person name="Negre B."/>
            <person name="Newfeld S."/>
            <person name="Nielsen R."/>
            <person name="Noor M.A."/>
            <person name="O'Grady P."/>
            <person name="Pachter L."/>
            <person name="Papaceit M."/>
            <person name="Parisi M.J."/>
            <person name="Parisi M."/>
            <person name="Parts L."/>
            <person name="Pedersen J.S."/>
            <person name="Pesole G."/>
            <person name="Phillippy A.M."/>
            <person name="Ponting C.P."/>
            <person name="Pop M."/>
            <person name="Porcelli D."/>
            <person name="Powell J.R."/>
            <person name="Prohaska S."/>
            <person name="Pruitt K."/>
            <person name="Puig M."/>
            <person name="Quesneville H."/>
            <person name="Ram K.R."/>
            <person name="Rand D."/>
            <person name="Rasmussen M.D."/>
            <person name="Reed L.K."/>
            <person name="Reenan R."/>
            <person name="Reily A."/>
            <person name="Remington K.A."/>
            <person name="Rieger T.T."/>
            <person name="Ritchie M.G."/>
            <person name="Robin C."/>
            <person name="Rogers Y.H."/>
            <person name="Rohde C."/>
            <person name="Rozas J."/>
            <person name="Rubenfield M.J."/>
            <person name="Ruiz A."/>
            <person name="Russo S."/>
            <person name="Salzberg S.L."/>
            <person name="Sanchez-Gracia A."/>
            <person name="Saranga D.J."/>
            <person name="Sato H."/>
            <person name="Schaeffer S.W."/>
            <person name="Schatz M.C."/>
            <person name="Schlenke T."/>
            <person name="Schwartz R."/>
            <person name="Segarra C."/>
            <person name="Singh R.S."/>
            <person name="Sirot L."/>
            <person name="Sirota M."/>
            <person name="Sisneros N.B."/>
            <person name="Smith C.D."/>
            <person name="Smith T.F."/>
            <person name="Spieth J."/>
            <person name="Stage D.E."/>
            <person name="Stark A."/>
            <person name="Stephan W."/>
            <person name="Strausberg R.L."/>
            <person name="Strempel S."/>
            <person name="Sturgill D."/>
            <person name="Sutton G."/>
            <person name="Sutton G.G."/>
            <person name="Tao W."/>
            <person name="Teichmann S."/>
            <person name="Tobari Y.N."/>
            <person name="Tomimura Y."/>
            <person name="Tsolas J.M."/>
            <person name="Valente V.L."/>
            <person name="Venter E."/>
            <person name="Venter J.C."/>
            <person name="Vicario S."/>
            <person name="Vieira F.G."/>
            <person name="Vilella A.J."/>
            <person name="Villasante A."/>
            <person name="Walenz B."/>
            <person name="Wang J."/>
            <person name="Wasserman M."/>
            <person name="Watts T."/>
            <person name="Wilson D."/>
            <person name="Wilson R.K."/>
            <person name="Wing R.A."/>
            <person name="Wolfner M.F."/>
            <person name="Wong A."/>
            <person name="Wong G.K."/>
            <person name="Wu C.I."/>
            <person name="Wu G."/>
            <person name="Yamamoto D."/>
            <person name="Yang H.P."/>
            <person name="Yang S.P."/>
            <person name="Yorke J.A."/>
            <person name="Yoshida K."/>
            <person name="Zdobnov E."/>
            <person name="Zhang P."/>
            <person name="Zhang Y."/>
            <person name="Zimin A.V."/>
            <person name="Baldwin J."/>
            <person name="Abdouelleil A."/>
            <person name="Abdulkadir J."/>
            <person name="Abebe A."/>
            <person name="Abera B."/>
            <person name="Abreu J."/>
            <person name="Acer S.C."/>
            <person name="Aftuck L."/>
            <person name="Alexander A."/>
            <person name="An P."/>
            <person name="Anderson E."/>
            <person name="Anderson S."/>
            <person name="Arachi H."/>
            <person name="Azer M."/>
            <person name="Bachantsang P."/>
            <person name="Barry A."/>
            <person name="Bayul T."/>
            <person name="Berlin A."/>
            <person name="Bessette D."/>
            <person name="Bloom T."/>
            <person name="Blye J."/>
            <person name="Boguslavskiy L."/>
            <person name="Bonnet C."/>
            <person name="Boukhgalter B."/>
            <person name="Bourzgui I."/>
            <person name="Brown A."/>
            <person name="Cahill P."/>
            <person name="Channer S."/>
            <person name="Cheshatsang Y."/>
            <person name="Chuda L."/>
            <person name="Citroen M."/>
            <person name="Collymore A."/>
            <person name="Cooke P."/>
            <person name="Costello M."/>
            <person name="D'Aco K."/>
            <person name="Daza R."/>
            <person name="De Haan G."/>
            <person name="DeGray S."/>
            <person name="DeMaso C."/>
            <person name="Dhargay N."/>
            <person name="Dooley K."/>
            <person name="Dooley E."/>
            <person name="Doricent M."/>
            <person name="Dorje P."/>
            <person name="Dorjee K."/>
            <person name="Dupes A."/>
            <person name="Elong R."/>
            <person name="Falk J."/>
            <person name="Farina A."/>
            <person name="Faro S."/>
            <person name="Ferguson D."/>
            <person name="Fisher S."/>
            <person name="Foley C.D."/>
            <person name="Franke A."/>
            <person name="Friedrich D."/>
            <person name="Gadbois L."/>
            <person name="Gearin G."/>
            <person name="Gearin C.R."/>
            <person name="Giannoukos G."/>
            <person name="Goode T."/>
            <person name="Graham J."/>
            <person name="Grandbois E."/>
            <person name="Grewal S."/>
            <person name="Gyaltsen K."/>
            <person name="Hafez N."/>
            <person name="Hagos B."/>
            <person name="Hall J."/>
            <person name="Henson C."/>
            <person name="Hollinger A."/>
            <person name="Honan T."/>
            <person name="Huard M.D."/>
            <person name="Hughes L."/>
            <person name="Hurhula B."/>
            <person name="Husby M.E."/>
            <person name="Kamat A."/>
            <person name="Kanga B."/>
            <person name="Kashin S."/>
            <person name="Khazanovich D."/>
            <person name="Kisner P."/>
            <person name="Lance K."/>
            <person name="Lara M."/>
            <person name="Lee W."/>
            <person name="Lennon N."/>
            <person name="Letendre F."/>
            <person name="LeVine R."/>
            <person name="Lipovsky A."/>
            <person name="Liu X."/>
            <person name="Liu J."/>
            <person name="Liu S."/>
            <person name="Lokyitsang T."/>
            <person name="Lokyitsang Y."/>
            <person name="Lubonja R."/>
            <person name="Lui A."/>
            <person name="MacDonald P."/>
            <person name="Magnisalis V."/>
            <person name="Maru K."/>
            <person name="Matthews C."/>
            <person name="McCusker W."/>
            <person name="McDonough S."/>
            <person name="Mehta T."/>
            <person name="Meldrim J."/>
            <person name="Meneus L."/>
            <person name="Mihai O."/>
            <person name="Mihalev A."/>
            <person name="Mihova T."/>
            <person name="Mittelman R."/>
            <person name="Mlenga V."/>
            <person name="Montmayeur A."/>
            <person name="Mulrain L."/>
            <person name="Navidi A."/>
            <person name="Naylor J."/>
            <person name="Negash T."/>
            <person name="Nguyen T."/>
            <person name="Nguyen N."/>
            <person name="Nicol R."/>
            <person name="Norbu C."/>
            <person name="Norbu N."/>
            <person name="Novod N."/>
            <person name="O'Neill B."/>
            <person name="Osman S."/>
            <person name="Markiewicz E."/>
            <person name="Oyono O.L."/>
            <person name="Patti C."/>
            <person name="Phunkhang P."/>
            <person name="Pierre F."/>
            <person name="Priest M."/>
            <person name="Raghuraman S."/>
            <person name="Rege F."/>
            <person name="Reyes R."/>
            <person name="Rise C."/>
            <person name="Rogov P."/>
            <person name="Ross K."/>
            <person name="Ryan E."/>
            <person name="Settipalli S."/>
            <person name="Shea T."/>
            <person name="Sherpa N."/>
            <person name="Shi L."/>
            <person name="Shih D."/>
            <person name="Sparrow T."/>
            <person name="Spaulding J."/>
            <person name="Stalker J."/>
            <person name="Stange-Thomann N."/>
            <person name="Stavropoulos S."/>
            <person name="Stone C."/>
            <person name="Strader C."/>
            <person name="Tesfaye S."/>
            <person name="Thomson T."/>
            <person name="Thoulutsang Y."/>
            <person name="Thoulutsang D."/>
            <person name="Topham K."/>
            <person name="Topping I."/>
            <person name="Tsamla T."/>
            <person name="Vassiliev H."/>
            <person name="Vo A."/>
            <person name="Wangchuk T."/>
            <person name="Wangdi T."/>
            <person name="Weiand M."/>
            <person name="Wilkinson J."/>
            <person name="Wilson A."/>
            <person name="Yadav S."/>
            <person name="Young G."/>
            <person name="Yu Q."/>
            <person name="Zembek L."/>
            <person name="Zhong D."/>
            <person name="Zimmer A."/>
            <person name="Zwirko Z."/>
            <person name="Jaffe D.B."/>
            <person name="Alvarez P."/>
            <person name="Brockman W."/>
            <person name="Butler J."/>
            <person name="Chin C."/>
            <person name="Gnerre S."/>
            <person name="Grabherr M."/>
            <person name="Kleber M."/>
            <person name="Mauceli E."/>
            <person name="MacCallum I."/>
        </authorList>
    </citation>
    <scope>NUCLEOTIDE SEQUENCE [LARGE SCALE GENOMIC DNA]</scope>
    <source>
        <strain evidence="11">Tucson 14030-0811.24</strain>
    </source>
</reference>
<feature type="region of interest" description="Disordered" evidence="9">
    <location>
        <begin position="218"/>
        <end position="248"/>
    </location>
</feature>
<dbReference type="FunCoup" id="B4MVJ1">
    <property type="interactions" value="1143"/>
</dbReference>
<comment type="function">
    <text evidence="8">Essential component of the TIM23 complex, a complex that mediates the translocation of transit peptide-containing proteins across the mitochondrial inner membrane.</text>
</comment>
<feature type="compositionally biased region" description="Low complexity" evidence="9">
    <location>
        <begin position="218"/>
        <end position="238"/>
    </location>
</feature>
<evidence type="ECO:0000256" key="3">
    <source>
        <dbReference type="ARBA" id="ARBA00022692"/>
    </source>
</evidence>
<dbReference type="InterPro" id="IPR013261">
    <property type="entry name" value="Tim21"/>
</dbReference>
<sequence length="248" mass="27227">MSHLLRRFVLQRHRLLPLQSTVTAYGLNILAAKFSSNSLVCQKLKDAGGEGALQPSSGGSGDVSTDVRPIGEKIKENTKTASYTAIILAGLGVTGIMFYAIFRELFSGESPCNVYAKALKRVVDDPRVQDAIGAPITGFGETSRRGRRQHVANTTYERNGVPHMRMQFYVQGLRNKATVQLESRRNSSGKREYRYLFVQLDHYPRTTIVLEDNRALDPVPDSGSLSSPSNSTASPFGSLALMSNSNEK</sequence>
<evidence type="ECO:0000256" key="9">
    <source>
        <dbReference type="SAM" id="MobiDB-lite"/>
    </source>
</evidence>
<evidence type="ECO:0000313" key="11">
    <source>
        <dbReference type="Proteomes" id="UP000007798"/>
    </source>
</evidence>
<dbReference type="GO" id="GO:0005744">
    <property type="term" value="C:TIM23 mitochondrial import inner membrane translocase complex"/>
    <property type="evidence" value="ECO:0007669"/>
    <property type="project" value="UniProtKB-UniRule"/>
</dbReference>
<evidence type="ECO:0000256" key="6">
    <source>
        <dbReference type="ARBA" id="ARBA00023128"/>
    </source>
</evidence>
<keyword evidence="8" id="KW-0813">Transport</keyword>
<evidence type="ECO:0000256" key="2">
    <source>
        <dbReference type="ARBA" id="ARBA00010867"/>
    </source>
</evidence>
<evidence type="ECO:0000256" key="8">
    <source>
        <dbReference type="RuleBase" id="RU367142"/>
    </source>
</evidence>
<evidence type="ECO:0000256" key="5">
    <source>
        <dbReference type="ARBA" id="ARBA00022989"/>
    </source>
</evidence>
<keyword evidence="8" id="KW-0811">Translocation</keyword>
<dbReference type="AlphaFoldDB" id="B4MVJ1"/>
<keyword evidence="8" id="KW-0653">Protein transport</keyword>
<dbReference type="InParanoid" id="B4MVJ1"/>
<dbReference type="OrthoDB" id="436405at2759"/>
<dbReference type="EMBL" id="CH963857">
    <property type="protein sequence ID" value="EDW75711.2"/>
    <property type="molecule type" value="Genomic_DNA"/>
</dbReference>
<keyword evidence="11" id="KW-1185">Reference proteome</keyword>
<keyword evidence="8" id="KW-0999">Mitochondrion inner membrane</keyword>
<comment type="subcellular location">
    <subcellularLocation>
        <location evidence="8">Mitochondrion inner membrane</location>
        <topology evidence="8">Single-pass membrane protein</topology>
    </subcellularLocation>
    <subcellularLocation>
        <location evidence="1">Mitochondrion membrane</location>
        <topology evidence="1">Single-pass membrane protein</topology>
    </subcellularLocation>
</comment>
<dbReference type="Gene3D" id="3.10.450.320">
    <property type="entry name" value="Mitochondrial import inner membrane translocase subunit Tim21"/>
    <property type="match status" value="1"/>
</dbReference>
<dbReference type="KEGG" id="dwi:6642101"/>
<dbReference type="eggNOG" id="KOG4836">
    <property type="taxonomic scope" value="Eukaryota"/>
</dbReference>
<dbReference type="PANTHER" id="PTHR13032:SF6">
    <property type="entry name" value="MITOCHONDRIAL IMPORT INNER MEMBRANE TRANSLOCASE SUBUNIT TIM21"/>
    <property type="match status" value="1"/>
</dbReference>
<accession>B4MVJ1</accession>
<organism evidence="10 11">
    <name type="scientific">Drosophila willistoni</name>
    <name type="common">Fruit fly</name>
    <dbReference type="NCBI Taxonomy" id="7260"/>
    <lineage>
        <taxon>Eukaryota</taxon>
        <taxon>Metazoa</taxon>
        <taxon>Ecdysozoa</taxon>
        <taxon>Arthropoda</taxon>
        <taxon>Hexapoda</taxon>
        <taxon>Insecta</taxon>
        <taxon>Pterygota</taxon>
        <taxon>Neoptera</taxon>
        <taxon>Endopterygota</taxon>
        <taxon>Diptera</taxon>
        <taxon>Brachycera</taxon>
        <taxon>Muscomorpha</taxon>
        <taxon>Ephydroidea</taxon>
        <taxon>Drosophilidae</taxon>
        <taxon>Drosophila</taxon>
        <taxon>Sophophora</taxon>
    </lineage>
</organism>
<keyword evidence="3 8" id="KW-0812">Transmembrane</keyword>
<dbReference type="Proteomes" id="UP000007798">
    <property type="component" value="Unassembled WGS sequence"/>
</dbReference>
<dbReference type="InterPro" id="IPR038552">
    <property type="entry name" value="Tim21_IMS_sf"/>
</dbReference>
<keyword evidence="6 8" id="KW-0496">Mitochondrion</keyword>
<evidence type="ECO:0000256" key="7">
    <source>
        <dbReference type="ARBA" id="ARBA00023136"/>
    </source>
</evidence>
<comment type="subunit">
    <text evidence="8">Component of the TIM23 complex.</text>
</comment>
<name>B4MVJ1_DROWI</name>
<proteinExistence type="inferred from homology"/>
<dbReference type="HOGENOM" id="CLU_099476_1_0_1"/>
<feature type="transmembrane region" description="Helical" evidence="8">
    <location>
        <begin position="83"/>
        <end position="102"/>
    </location>
</feature>
<keyword evidence="7 8" id="KW-0472">Membrane</keyword>
<dbReference type="SMR" id="B4MVJ1"/>
<comment type="similarity">
    <text evidence="2 8">Belongs to the TIM21 family.</text>
</comment>
<dbReference type="GO" id="GO:0030150">
    <property type="term" value="P:protein import into mitochondrial matrix"/>
    <property type="evidence" value="ECO:0007669"/>
    <property type="project" value="UniProtKB-UniRule"/>
</dbReference>
<evidence type="ECO:0000256" key="4">
    <source>
        <dbReference type="ARBA" id="ARBA00022946"/>
    </source>
</evidence>
<dbReference type="STRING" id="7260.B4MVJ1"/>
<dbReference type="Pfam" id="PF08294">
    <property type="entry name" value="TIM21"/>
    <property type="match status" value="1"/>
</dbReference>
<evidence type="ECO:0000313" key="10">
    <source>
        <dbReference type="EMBL" id="EDW75711.2"/>
    </source>
</evidence>
<keyword evidence="5 8" id="KW-1133">Transmembrane helix</keyword>
<gene>
    <name evidence="10" type="primary">Dwil\GK15055</name>
    <name evidence="10" type="ORF">Dwil_GK15055</name>
</gene>